<feature type="transmembrane region" description="Helical" evidence="5">
    <location>
        <begin position="20"/>
        <end position="38"/>
    </location>
</feature>
<feature type="transmembrane region" description="Helical" evidence="5">
    <location>
        <begin position="214"/>
        <end position="234"/>
    </location>
</feature>
<organism evidence="7 8">
    <name type="scientific">Desulforamulus aquiferis</name>
    <dbReference type="NCBI Taxonomy" id="1397668"/>
    <lineage>
        <taxon>Bacteria</taxon>
        <taxon>Bacillati</taxon>
        <taxon>Bacillota</taxon>
        <taxon>Clostridia</taxon>
        <taxon>Eubacteriales</taxon>
        <taxon>Peptococcaceae</taxon>
        <taxon>Desulforamulus</taxon>
    </lineage>
</organism>
<dbReference type="PANTHER" id="PTHR30371:SF0">
    <property type="entry name" value="SEC-INDEPENDENT PROTEIN TRANSLOCASE PROTEIN TATC, CHLOROPLASTIC-RELATED"/>
    <property type="match status" value="1"/>
</dbReference>
<keyword evidence="3 5" id="KW-1133">Transmembrane helix</keyword>
<dbReference type="Proteomes" id="UP001172911">
    <property type="component" value="Unassembled WGS sequence"/>
</dbReference>
<evidence type="ECO:0000256" key="6">
    <source>
        <dbReference type="SAM" id="MobiDB-lite"/>
    </source>
</evidence>
<sequence length="270" mass="30961">MAEEKDQSMIEHLEELRRVLIVSLIATFIMTGVCWFFSDYILQIIIQPVTATGNKMHYIGVMEALMTKIKLSLFLGFLTALPVILWQFWSFIMPALRKTEKLYFTIFVIVSYLFFIGGILFSFYTVFNLGVKFLLHFGGEELLPMLTIGNYVSFAMMFILPFGIVFELPLAVFLLAQLGVINYEWMVKKRKMAILVSVVTGAVLVPSPDIITPLMMAAPMYLLFEVGVSVVKLVEWLKKRKAKRQAAQEEAEERARNNNEEEKVTENNKD</sequence>
<dbReference type="InterPro" id="IPR002033">
    <property type="entry name" value="TatC"/>
</dbReference>
<dbReference type="EMBL" id="JARPTC010000005">
    <property type="protein sequence ID" value="MDO7786448.1"/>
    <property type="molecule type" value="Genomic_DNA"/>
</dbReference>
<dbReference type="PRINTS" id="PR01840">
    <property type="entry name" value="TATCFAMILY"/>
</dbReference>
<dbReference type="RefSeq" id="WP_304541478.1">
    <property type="nucleotide sequence ID" value="NZ_JARPTC010000005.1"/>
</dbReference>
<dbReference type="GO" id="GO:0043953">
    <property type="term" value="P:protein transport by the Tat complex"/>
    <property type="evidence" value="ECO:0007669"/>
    <property type="project" value="UniProtKB-UniRule"/>
</dbReference>
<comment type="subcellular location">
    <subcellularLocation>
        <location evidence="5">Cell membrane</location>
        <topology evidence="5">Multi-pass membrane protein</topology>
    </subcellularLocation>
    <subcellularLocation>
        <location evidence="1">Membrane</location>
        <topology evidence="1">Multi-pass membrane protein</topology>
    </subcellularLocation>
</comment>
<accession>A0AAW7ZAY0</accession>
<comment type="subunit">
    <text evidence="5">Forms a complex with TatA.</text>
</comment>
<keyword evidence="5" id="KW-0813">Transport</keyword>
<dbReference type="GO" id="GO:0065002">
    <property type="term" value="P:intracellular protein transmembrane transport"/>
    <property type="evidence" value="ECO:0007669"/>
    <property type="project" value="TreeGrafter"/>
</dbReference>
<evidence type="ECO:0000313" key="8">
    <source>
        <dbReference type="Proteomes" id="UP001172911"/>
    </source>
</evidence>
<dbReference type="GO" id="GO:0033281">
    <property type="term" value="C:TAT protein transport complex"/>
    <property type="evidence" value="ECO:0007669"/>
    <property type="project" value="UniProtKB-UniRule"/>
</dbReference>
<reference evidence="7" key="2">
    <citation type="submission" date="2023-03" db="EMBL/GenBank/DDBJ databases">
        <authorList>
            <person name="Zhang Z."/>
        </authorList>
    </citation>
    <scope>NUCLEOTIDE SEQUENCE</scope>
    <source>
        <strain evidence="7">DSA</strain>
    </source>
</reference>
<comment type="caution">
    <text evidence="7">The sequence shown here is derived from an EMBL/GenBank/DDBJ whole genome shotgun (WGS) entry which is preliminary data.</text>
</comment>
<feature type="region of interest" description="Disordered" evidence="6">
    <location>
        <begin position="247"/>
        <end position="270"/>
    </location>
</feature>
<dbReference type="HAMAP" id="MF_00902">
    <property type="entry name" value="TatC"/>
    <property type="match status" value="1"/>
</dbReference>
<keyword evidence="2 5" id="KW-0812">Transmembrane</keyword>
<keyword evidence="5" id="KW-0811">Translocation</keyword>
<reference evidence="7" key="1">
    <citation type="journal article" date="2023" name="J. Hazard. Mater.">
        <title>Anaerobic biodegradation of pyrene and benzo[a]pyrene by a new sulfate-reducing Desulforamulus aquiferis strain DSA.</title>
        <authorList>
            <person name="Zhang Z."/>
            <person name="Sun J."/>
            <person name="Gong X."/>
            <person name="Wang C."/>
            <person name="Wang H."/>
        </authorList>
    </citation>
    <scope>NUCLEOTIDE SEQUENCE</scope>
    <source>
        <strain evidence="7">DSA</strain>
    </source>
</reference>
<evidence type="ECO:0000256" key="4">
    <source>
        <dbReference type="ARBA" id="ARBA00023136"/>
    </source>
</evidence>
<feature type="transmembrane region" description="Helical" evidence="5">
    <location>
        <begin position="151"/>
        <end position="180"/>
    </location>
</feature>
<name>A0AAW7ZAY0_9FIRM</name>
<keyword evidence="4 5" id="KW-0472">Membrane</keyword>
<feature type="compositionally biased region" description="Basic and acidic residues" evidence="6">
    <location>
        <begin position="253"/>
        <end position="270"/>
    </location>
</feature>
<comment type="function">
    <text evidence="5">Part of the twin-arginine translocation (Tat) system that transports large folded proteins containing a characteristic twin-arginine motif in their signal peptide across membranes.</text>
</comment>
<feature type="transmembrane region" description="Helical" evidence="5">
    <location>
        <begin position="192"/>
        <end position="208"/>
    </location>
</feature>
<evidence type="ECO:0000256" key="5">
    <source>
        <dbReference type="HAMAP-Rule" id="MF_00902"/>
    </source>
</evidence>
<dbReference type="NCBIfam" id="TIGR00945">
    <property type="entry name" value="tatC"/>
    <property type="match status" value="1"/>
</dbReference>
<evidence type="ECO:0000256" key="1">
    <source>
        <dbReference type="ARBA" id="ARBA00004141"/>
    </source>
</evidence>
<gene>
    <name evidence="5 7" type="primary">tatC</name>
    <name evidence="7" type="ORF">P6N53_04335</name>
</gene>
<comment type="similarity">
    <text evidence="5">Belongs to the TatC family.</text>
</comment>
<feature type="transmembrane region" description="Helical" evidence="5">
    <location>
        <begin position="104"/>
        <end position="131"/>
    </location>
</feature>
<dbReference type="Pfam" id="PF00902">
    <property type="entry name" value="TatC"/>
    <property type="match status" value="1"/>
</dbReference>
<keyword evidence="5" id="KW-1003">Cell membrane</keyword>
<dbReference type="GO" id="GO:0009977">
    <property type="term" value="F:proton motive force dependent protein transmembrane transporter activity"/>
    <property type="evidence" value="ECO:0007669"/>
    <property type="project" value="TreeGrafter"/>
</dbReference>
<evidence type="ECO:0000256" key="3">
    <source>
        <dbReference type="ARBA" id="ARBA00022989"/>
    </source>
</evidence>
<evidence type="ECO:0000313" key="7">
    <source>
        <dbReference type="EMBL" id="MDO7786448.1"/>
    </source>
</evidence>
<feature type="transmembrane region" description="Helical" evidence="5">
    <location>
        <begin position="71"/>
        <end position="92"/>
    </location>
</feature>
<dbReference type="PANTHER" id="PTHR30371">
    <property type="entry name" value="SEC-INDEPENDENT PROTEIN TRANSLOCASE PROTEIN TATC"/>
    <property type="match status" value="1"/>
</dbReference>
<protein>
    <recommendedName>
        <fullName evidence="5">Sec-independent protein translocase protein TatC</fullName>
    </recommendedName>
</protein>
<keyword evidence="5" id="KW-0653">Protein transport</keyword>
<dbReference type="AlphaFoldDB" id="A0AAW7ZAY0"/>
<proteinExistence type="inferred from homology"/>
<keyword evidence="8" id="KW-1185">Reference proteome</keyword>
<evidence type="ECO:0000256" key="2">
    <source>
        <dbReference type="ARBA" id="ARBA00022692"/>
    </source>
</evidence>